<dbReference type="Pfam" id="PF01066">
    <property type="entry name" value="CDP-OH_P_transf"/>
    <property type="match status" value="1"/>
</dbReference>
<dbReference type="InterPro" id="IPR026475">
    <property type="entry name" value="Archaetidylserine_synthase"/>
</dbReference>
<evidence type="ECO:0000256" key="8">
    <source>
        <dbReference type="ARBA" id="ARBA00022692"/>
    </source>
</evidence>
<dbReference type="GO" id="GO:0008654">
    <property type="term" value="P:phospholipid biosynthetic process"/>
    <property type="evidence" value="ECO:0007669"/>
    <property type="project" value="UniProtKB-KW"/>
</dbReference>
<evidence type="ECO:0000256" key="14">
    <source>
        <dbReference type="ARBA" id="ARBA00032361"/>
    </source>
</evidence>
<proteinExistence type="inferred from homology"/>
<evidence type="ECO:0000256" key="9">
    <source>
        <dbReference type="ARBA" id="ARBA00022989"/>
    </source>
</evidence>
<gene>
    <name evidence="17" type="ORF">SAMN04488696_2706</name>
</gene>
<evidence type="ECO:0000256" key="7">
    <source>
        <dbReference type="ARBA" id="ARBA00022679"/>
    </source>
</evidence>
<dbReference type="Proteomes" id="UP000198535">
    <property type="component" value="Unassembled WGS sequence"/>
</dbReference>
<feature type="transmembrane region" description="Helical" evidence="16">
    <location>
        <begin position="12"/>
        <end position="30"/>
    </location>
</feature>
<dbReference type="NCBIfam" id="TIGR04217">
    <property type="entry name" value="archae_ser_T"/>
    <property type="match status" value="1"/>
</dbReference>
<evidence type="ECO:0000256" key="10">
    <source>
        <dbReference type="ARBA" id="ARBA00023098"/>
    </source>
</evidence>
<keyword evidence="11 16" id="KW-0472">Membrane</keyword>
<name>A0A1I4UGX2_9EURY</name>
<evidence type="ECO:0000256" key="15">
    <source>
        <dbReference type="RuleBase" id="RU003750"/>
    </source>
</evidence>
<dbReference type="STRING" id="487685.SAMN04488696_2706"/>
<evidence type="ECO:0000256" key="1">
    <source>
        <dbReference type="ARBA" id="ARBA00000287"/>
    </source>
</evidence>
<dbReference type="OrthoDB" id="221913at2157"/>
<keyword evidence="13" id="KW-1208">Phospholipid metabolism</keyword>
<evidence type="ECO:0000313" key="17">
    <source>
        <dbReference type="EMBL" id="SFM88264.1"/>
    </source>
</evidence>
<feature type="transmembrane region" description="Helical" evidence="16">
    <location>
        <begin position="67"/>
        <end position="88"/>
    </location>
</feature>
<dbReference type="AlphaFoldDB" id="A0A1I4UGX2"/>
<dbReference type="GO" id="GO:0012505">
    <property type="term" value="C:endomembrane system"/>
    <property type="evidence" value="ECO:0007669"/>
    <property type="project" value="UniProtKB-SubCell"/>
</dbReference>
<dbReference type="InterPro" id="IPR043130">
    <property type="entry name" value="CDP-OH_PTrfase_TM_dom"/>
</dbReference>
<evidence type="ECO:0000256" key="3">
    <source>
        <dbReference type="ARBA" id="ARBA00010441"/>
    </source>
</evidence>
<feature type="transmembrane region" description="Helical" evidence="16">
    <location>
        <begin position="124"/>
        <end position="141"/>
    </location>
</feature>
<evidence type="ECO:0000256" key="13">
    <source>
        <dbReference type="ARBA" id="ARBA00023264"/>
    </source>
</evidence>
<sequence>MNQILHTLKLPDLVTLLNALCGITAILLTLNEPTYLAPLLILIAAVADGLDGHIARKFSSSEIGSNLDSLADVISFGVTPVIITFAIMESRMQYILLPALIFYFVCGILRLARFNTMHQELNSFSGLPITAGGIAIASYLLMGEVFLNGYLVTAIVLILGVLMISDIPYMKARDKRILMPLTLIFAATMISYFINIEIMHIFASLLSGIMAIYVLSPIIKRTT</sequence>
<keyword evidence="8 16" id="KW-0812">Transmembrane</keyword>
<keyword evidence="9 16" id="KW-1133">Transmembrane helix</keyword>
<reference evidence="18" key="1">
    <citation type="submission" date="2016-10" db="EMBL/GenBank/DDBJ databases">
        <authorList>
            <person name="Varghese N."/>
            <person name="Submissions S."/>
        </authorList>
    </citation>
    <scope>NUCLEOTIDE SEQUENCE [LARGE SCALE GENOMIC DNA]</scope>
    <source>
        <strain evidence="18">Mob M</strain>
    </source>
</reference>
<organism evidence="17 18">
    <name type="scientific">Methanolobus profundi</name>
    <dbReference type="NCBI Taxonomy" id="487685"/>
    <lineage>
        <taxon>Archaea</taxon>
        <taxon>Methanobacteriati</taxon>
        <taxon>Methanobacteriota</taxon>
        <taxon>Stenosarchaea group</taxon>
        <taxon>Methanomicrobia</taxon>
        <taxon>Methanosarcinales</taxon>
        <taxon>Methanosarcinaceae</taxon>
        <taxon>Methanolobus</taxon>
    </lineage>
</organism>
<comment type="subcellular location">
    <subcellularLocation>
        <location evidence="2">Endomembrane system</location>
        <topology evidence="2">Multi-pass membrane protein</topology>
    </subcellularLocation>
</comment>
<dbReference type="InterPro" id="IPR050324">
    <property type="entry name" value="CDP-alcohol_PTase-I"/>
</dbReference>
<dbReference type="PANTHER" id="PTHR14269">
    <property type="entry name" value="CDP-DIACYLGLYCEROL--GLYCEROL-3-PHOSPHATE 3-PHOSPHATIDYLTRANSFERASE-RELATED"/>
    <property type="match status" value="1"/>
</dbReference>
<feature type="transmembrane region" description="Helical" evidence="16">
    <location>
        <begin position="147"/>
        <end position="165"/>
    </location>
</feature>
<dbReference type="RefSeq" id="WP_177188078.1">
    <property type="nucleotide sequence ID" value="NZ_FOUJ01000007.1"/>
</dbReference>
<keyword evidence="12" id="KW-0594">Phospholipid biosynthesis</keyword>
<dbReference type="InterPro" id="IPR000462">
    <property type="entry name" value="CDP-OH_P_trans"/>
</dbReference>
<evidence type="ECO:0000256" key="12">
    <source>
        <dbReference type="ARBA" id="ARBA00023209"/>
    </source>
</evidence>
<evidence type="ECO:0000256" key="6">
    <source>
        <dbReference type="ARBA" id="ARBA00022516"/>
    </source>
</evidence>
<dbReference type="GO" id="GO:0003882">
    <property type="term" value="F:CDP-diacylglycerol-serine O-phosphatidyltransferase activity"/>
    <property type="evidence" value="ECO:0007669"/>
    <property type="project" value="UniProtKB-EC"/>
</dbReference>
<protein>
    <recommendedName>
        <fullName evidence="5">CDP-diacylglycerol--serine O-phosphatidyltransferase</fullName>
        <ecNumber evidence="4">2.7.8.8</ecNumber>
    </recommendedName>
    <alternativeName>
        <fullName evidence="14">Phosphatidylserine synthase</fullName>
    </alternativeName>
</protein>
<dbReference type="NCBIfam" id="TIGR00473">
    <property type="entry name" value="pssA"/>
    <property type="match status" value="1"/>
</dbReference>
<feature type="transmembrane region" description="Helical" evidence="16">
    <location>
        <begin position="36"/>
        <end position="55"/>
    </location>
</feature>
<dbReference type="InterPro" id="IPR048254">
    <property type="entry name" value="CDP_ALCOHOL_P_TRANSF_CS"/>
</dbReference>
<dbReference type="InterPro" id="IPR004533">
    <property type="entry name" value="CDP-diaglyc--ser_O-PTrfase"/>
</dbReference>
<comment type="similarity">
    <text evidence="3 15">Belongs to the CDP-alcohol phosphatidyltransferase class-I family.</text>
</comment>
<evidence type="ECO:0000313" key="18">
    <source>
        <dbReference type="Proteomes" id="UP000198535"/>
    </source>
</evidence>
<evidence type="ECO:0000256" key="2">
    <source>
        <dbReference type="ARBA" id="ARBA00004127"/>
    </source>
</evidence>
<feature type="transmembrane region" description="Helical" evidence="16">
    <location>
        <begin position="94"/>
        <end position="112"/>
    </location>
</feature>
<keyword evidence="6" id="KW-0444">Lipid biosynthesis</keyword>
<keyword evidence="18" id="KW-1185">Reference proteome</keyword>
<dbReference type="Gene3D" id="1.20.120.1760">
    <property type="match status" value="1"/>
</dbReference>
<dbReference type="EMBL" id="FOUJ01000007">
    <property type="protein sequence ID" value="SFM88264.1"/>
    <property type="molecule type" value="Genomic_DNA"/>
</dbReference>
<dbReference type="PROSITE" id="PS00379">
    <property type="entry name" value="CDP_ALCOHOL_P_TRANSF"/>
    <property type="match status" value="1"/>
</dbReference>
<evidence type="ECO:0000256" key="5">
    <source>
        <dbReference type="ARBA" id="ARBA00017171"/>
    </source>
</evidence>
<keyword evidence="7 15" id="KW-0808">Transferase</keyword>
<dbReference type="EC" id="2.7.8.8" evidence="4"/>
<evidence type="ECO:0000256" key="16">
    <source>
        <dbReference type="SAM" id="Phobius"/>
    </source>
</evidence>
<evidence type="ECO:0000256" key="4">
    <source>
        <dbReference type="ARBA" id="ARBA00013174"/>
    </source>
</evidence>
<comment type="catalytic activity">
    <reaction evidence="1">
        <text>a CDP-1,2-diacyl-sn-glycerol + L-serine = a 1,2-diacyl-sn-glycero-3-phospho-L-serine + CMP + H(+)</text>
        <dbReference type="Rhea" id="RHEA:16913"/>
        <dbReference type="ChEBI" id="CHEBI:15378"/>
        <dbReference type="ChEBI" id="CHEBI:33384"/>
        <dbReference type="ChEBI" id="CHEBI:57262"/>
        <dbReference type="ChEBI" id="CHEBI:58332"/>
        <dbReference type="ChEBI" id="CHEBI:60377"/>
        <dbReference type="EC" id="2.7.8.8"/>
    </reaction>
</comment>
<keyword evidence="10" id="KW-0443">Lipid metabolism</keyword>
<feature type="transmembrane region" description="Helical" evidence="16">
    <location>
        <begin position="200"/>
        <end position="219"/>
    </location>
</feature>
<feature type="transmembrane region" description="Helical" evidence="16">
    <location>
        <begin position="177"/>
        <end position="194"/>
    </location>
</feature>
<dbReference type="GO" id="GO:0016020">
    <property type="term" value="C:membrane"/>
    <property type="evidence" value="ECO:0007669"/>
    <property type="project" value="InterPro"/>
</dbReference>
<dbReference type="PANTHER" id="PTHR14269:SF61">
    <property type="entry name" value="CDP-DIACYLGLYCEROL--SERINE O-PHOSPHATIDYLTRANSFERASE"/>
    <property type="match status" value="1"/>
</dbReference>
<evidence type="ECO:0000256" key="11">
    <source>
        <dbReference type="ARBA" id="ARBA00023136"/>
    </source>
</evidence>
<accession>A0A1I4UGX2</accession>